<dbReference type="Pfam" id="PF11899">
    <property type="entry name" value="DUF3419"/>
    <property type="match status" value="1"/>
</dbReference>
<sequence length="780" mass="88899">MARPLPLQLFLVLAALLLWKYFGKTFHAHLRFFWHAFIAPIGSAEQRERLDKFYKGQAEIYDTTRNGLLRGRKTMLSLSSAHLRELRTNCSSTDKPQRLVWVDIGGGTGWNIEAMDAFHPIANFDAVYLVDLCEPLLDVARRRFARKGWTNVHCICADAASFVLPEPEWAEGSDPRGSLSFVTFSYSLSMIPNFYPVLDRISYLLSPTAGLFAVVDFYTSGRASQQTLHERAIGGTEKECGWLSRWFWQIWFDFDHIFLGSQRRDYLEYKFGTIKSYNGRNRFVLPFIIRIPYYIWLGRSRSCDVSRFLHAFEVESGNTIGNLTPHPKSSTSDSSFEMPELEIGEAALPLDSGEDNTSKKLVIASPSTATANGTGSPWRLPYYEQPVHKEFRTFIYSFTWEDPMEDMKHLQLGRDDSMFVITSAGDNALHYAIEAQPKRIHCVDINPCQGHLFELKLAAIQSLTYSEFFDTFGEGKQPAFRRLLDAKLSPLLSSICYQFWRINSYMFTASPETASLSSSLSNVVAPCDSFYLRGYSGWALRLARVLFSMFGVAEDVRRLCEADSIAEQDEIWQKRVRPVLLNPVVVALLKNPVFCWNALGVPLNQRKMFLDEGTAFEYVRDTLDPITKTALLKKGAYHYLLTLLGKYTKDSCPTYLTRDGFETLRKDNCAAMDAFRLHTDSIINVLRGLPDWSLTRAVIMDHLDWFTPGSEEAETEIAHFHRALAPGGFVLLRSAAKQPWYMDMFTRAGFIVTRLAVREGNKVAIDRVNMYASLWKAQKP</sequence>
<evidence type="ECO:0000313" key="2">
    <source>
        <dbReference type="Proteomes" id="UP000053477"/>
    </source>
</evidence>
<keyword evidence="1" id="KW-0808">Transferase</keyword>
<dbReference type="CDD" id="cd02440">
    <property type="entry name" value="AdoMet_MTases"/>
    <property type="match status" value="1"/>
</dbReference>
<organism evidence="1 2">
    <name type="scientific">Schizopora paradoxa</name>
    <dbReference type="NCBI Taxonomy" id="27342"/>
    <lineage>
        <taxon>Eukaryota</taxon>
        <taxon>Fungi</taxon>
        <taxon>Dikarya</taxon>
        <taxon>Basidiomycota</taxon>
        <taxon>Agaricomycotina</taxon>
        <taxon>Agaricomycetes</taxon>
        <taxon>Hymenochaetales</taxon>
        <taxon>Schizoporaceae</taxon>
        <taxon>Schizopora</taxon>
    </lineage>
</organism>
<dbReference type="SUPFAM" id="SSF53335">
    <property type="entry name" value="S-adenosyl-L-methionine-dependent methyltransferases"/>
    <property type="match status" value="2"/>
</dbReference>
<keyword evidence="1" id="KW-0489">Methyltransferase</keyword>
<dbReference type="AlphaFoldDB" id="A0A0H2S7R2"/>
<dbReference type="InParanoid" id="A0A0H2S7R2"/>
<dbReference type="EMBL" id="KQ085882">
    <property type="protein sequence ID" value="KLO20300.1"/>
    <property type="molecule type" value="Genomic_DNA"/>
</dbReference>
<evidence type="ECO:0000313" key="1">
    <source>
        <dbReference type="EMBL" id="KLO20300.1"/>
    </source>
</evidence>
<dbReference type="STRING" id="27342.A0A0H2S7R2"/>
<dbReference type="PANTHER" id="PTHR47473:SF1">
    <property type="entry name" value="METHYLTRANSFERASE DOMAIN-CONTAINING PROTEIN"/>
    <property type="match status" value="1"/>
</dbReference>
<dbReference type="OrthoDB" id="10253390at2759"/>
<keyword evidence="2" id="KW-1185">Reference proteome</keyword>
<proteinExistence type="predicted"/>
<dbReference type="GO" id="GO:0032259">
    <property type="term" value="P:methylation"/>
    <property type="evidence" value="ECO:0007669"/>
    <property type="project" value="UniProtKB-KW"/>
</dbReference>
<name>A0A0H2S7R2_9AGAM</name>
<dbReference type="Proteomes" id="UP000053477">
    <property type="component" value="Unassembled WGS sequence"/>
</dbReference>
<accession>A0A0H2S7R2</accession>
<protein>
    <submittedName>
        <fullName evidence="1">S-adenosyl-L-methionine-dependent methyltransferase</fullName>
    </submittedName>
</protein>
<dbReference type="GO" id="GO:0008168">
    <property type="term" value="F:methyltransferase activity"/>
    <property type="evidence" value="ECO:0007669"/>
    <property type="project" value="UniProtKB-KW"/>
</dbReference>
<dbReference type="PANTHER" id="PTHR47473">
    <property type="entry name" value="BTA1P"/>
    <property type="match status" value="1"/>
</dbReference>
<dbReference type="Pfam" id="PF13489">
    <property type="entry name" value="Methyltransf_23"/>
    <property type="match status" value="1"/>
</dbReference>
<dbReference type="InterPro" id="IPR021829">
    <property type="entry name" value="DUF3419"/>
</dbReference>
<dbReference type="InterPro" id="IPR029063">
    <property type="entry name" value="SAM-dependent_MTases_sf"/>
</dbReference>
<dbReference type="Gene3D" id="3.40.50.150">
    <property type="entry name" value="Vaccinia Virus protein VP39"/>
    <property type="match status" value="1"/>
</dbReference>
<gene>
    <name evidence="1" type="ORF">SCHPADRAFT_911996</name>
</gene>
<reference evidence="1 2" key="1">
    <citation type="submission" date="2015-04" db="EMBL/GenBank/DDBJ databases">
        <title>Complete genome sequence of Schizopora paradoxa KUC8140, a cosmopolitan wood degrader in East Asia.</title>
        <authorList>
            <consortium name="DOE Joint Genome Institute"/>
            <person name="Min B."/>
            <person name="Park H."/>
            <person name="Jang Y."/>
            <person name="Kim J.-J."/>
            <person name="Kim K.H."/>
            <person name="Pangilinan J."/>
            <person name="Lipzen A."/>
            <person name="Riley R."/>
            <person name="Grigoriev I.V."/>
            <person name="Spatafora J.W."/>
            <person name="Choi I.-G."/>
        </authorList>
    </citation>
    <scope>NUCLEOTIDE SEQUENCE [LARGE SCALE GENOMIC DNA]</scope>
    <source>
        <strain evidence="1 2">KUC8140</strain>
    </source>
</reference>